<comment type="similarity">
    <text evidence="1">Belongs to the free Met sulfoxide reductase family.</text>
</comment>
<dbReference type="GO" id="GO:0005829">
    <property type="term" value="C:cytosol"/>
    <property type="evidence" value="ECO:0007669"/>
    <property type="project" value="TreeGrafter"/>
</dbReference>
<dbReference type="PANTHER" id="PTHR21021">
    <property type="entry name" value="GAF/PUTATIVE CYTOSKELETAL PROTEIN"/>
    <property type="match status" value="1"/>
</dbReference>
<dbReference type="SUPFAM" id="SSF55781">
    <property type="entry name" value="GAF domain-like"/>
    <property type="match status" value="1"/>
</dbReference>
<evidence type="ECO:0000259" key="2">
    <source>
        <dbReference type="Pfam" id="PF13185"/>
    </source>
</evidence>
<dbReference type="STRING" id="118967.SAMN02745191_0072"/>
<dbReference type="Pfam" id="PF13185">
    <property type="entry name" value="GAF_2"/>
    <property type="match status" value="1"/>
</dbReference>
<dbReference type="InterPro" id="IPR029016">
    <property type="entry name" value="GAF-like_dom_sf"/>
</dbReference>
<organism evidence="3 4">
    <name type="scientific">Anaerorhabdus furcosa</name>
    <dbReference type="NCBI Taxonomy" id="118967"/>
    <lineage>
        <taxon>Bacteria</taxon>
        <taxon>Bacillati</taxon>
        <taxon>Bacillota</taxon>
        <taxon>Erysipelotrichia</taxon>
        <taxon>Erysipelotrichales</taxon>
        <taxon>Erysipelotrichaceae</taxon>
        <taxon>Anaerorhabdus</taxon>
    </lineage>
</organism>
<dbReference type="AlphaFoldDB" id="A0A1T4JU52"/>
<dbReference type="EMBL" id="FUWY01000001">
    <property type="protein sequence ID" value="SJZ33635.1"/>
    <property type="molecule type" value="Genomic_DNA"/>
</dbReference>
<sequence length="153" mass="16953">MIDYPLLNSQVEALLEETDKIAALANLTACINESLDNINWVGFYFLTNNELVLGPFQGKVACTHISLDRGVCGKAASTKTIQIIKNVHEFKGHIACDSASESELVIPILVNDDVVGLLDIDSPSLNRFSERDAVEFEMICKLISEAYLLHNWK</sequence>
<reference evidence="4" key="1">
    <citation type="submission" date="2017-02" db="EMBL/GenBank/DDBJ databases">
        <authorList>
            <person name="Varghese N."/>
            <person name="Submissions S."/>
        </authorList>
    </citation>
    <scope>NUCLEOTIDE SEQUENCE [LARGE SCALE GENOMIC DNA]</scope>
    <source>
        <strain evidence="4">ATCC 25662</strain>
    </source>
</reference>
<dbReference type="PANTHER" id="PTHR21021:SF15">
    <property type="entry name" value="FREE METHIONINE-R-SULFOXIDE REDUCTASE"/>
    <property type="match status" value="1"/>
</dbReference>
<dbReference type="FunFam" id="3.30.450.40:FF:000008">
    <property type="entry name" value="GAF domain-containing proteins"/>
    <property type="match status" value="1"/>
</dbReference>
<evidence type="ECO:0000313" key="3">
    <source>
        <dbReference type="EMBL" id="SJZ33635.1"/>
    </source>
</evidence>
<protein>
    <submittedName>
        <fullName evidence="3">GAF domain-containing protein</fullName>
    </submittedName>
</protein>
<dbReference type="Gene3D" id="3.30.450.40">
    <property type="match status" value="1"/>
</dbReference>
<dbReference type="RefSeq" id="WP_078710539.1">
    <property type="nucleotide sequence ID" value="NZ_FUWY01000001.1"/>
</dbReference>
<name>A0A1T4JU52_9FIRM</name>
<evidence type="ECO:0000313" key="4">
    <source>
        <dbReference type="Proteomes" id="UP000243297"/>
    </source>
</evidence>
<feature type="domain" description="GAF" evidence="2">
    <location>
        <begin position="41"/>
        <end position="146"/>
    </location>
</feature>
<dbReference type="OrthoDB" id="9796252at2"/>
<evidence type="ECO:0000256" key="1">
    <source>
        <dbReference type="ARBA" id="ARBA00038454"/>
    </source>
</evidence>
<dbReference type="Proteomes" id="UP000243297">
    <property type="component" value="Unassembled WGS sequence"/>
</dbReference>
<proteinExistence type="inferred from homology"/>
<gene>
    <name evidence="3" type="ORF">SAMN02745191_0072</name>
</gene>
<keyword evidence="4" id="KW-1185">Reference proteome</keyword>
<dbReference type="GO" id="GO:0033745">
    <property type="term" value="F:L-methionine-(R)-S-oxide reductase activity"/>
    <property type="evidence" value="ECO:0007669"/>
    <property type="project" value="TreeGrafter"/>
</dbReference>
<accession>A0A1T4JU52</accession>
<dbReference type="InterPro" id="IPR051330">
    <property type="entry name" value="Phosphatase_reg/MetRdx"/>
</dbReference>
<dbReference type="InterPro" id="IPR003018">
    <property type="entry name" value="GAF"/>
</dbReference>